<evidence type="ECO:0000256" key="9">
    <source>
        <dbReference type="ARBA" id="ARBA00022909"/>
    </source>
</evidence>
<comment type="function">
    <text evidence="10">Catalyzes the transfer of pyrophosphate from adenosine triphosphate (ATP) to 6-hydroxymethyl-7,8-dihydropterin, an enzymatic step in folate biosynthesis pathway.</text>
</comment>
<dbReference type="UniPathway" id="UPA00077">
    <property type="reaction ID" value="UER00155"/>
</dbReference>
<evidence type="ECO:0000313" key="14">
    <source>
        <dbReference type="EMBL" id="SMC13256.1"/>
    </source>
</evidence>
<keyword evidence="15" id="KW-1185">Reference proteome</keyword>
<dbReference type="OrthoDB" id="9808041at2"/>
<protein>
    <recommendedName>
        <fullName evidence="4">2-amino-4-hydroxy-6-hydroxymethyldihydropteridine pyrophosphokinase</fullName>
        <ecNumber evidence="3">2.7.6.3</ecNumber>
    </recommendedName>
    <alternativeName>
        <fullName evidence="11">6-hydroxymethyl-7,8-dihydropterin pyrophosphokinase</fullName>
    </alternativeName>
    <alternativeName>
        <fullName evidence="12">7,8-dihydro-6-hydroxymethylpterin-pyrophosphokinase</fullName>
    </alternativeName>
</protein>
<evidence type="ECO:0000313" key="15">
    <source>
        <dbReference type="Proteomes" id="UP000193224"/>
    </source>
</evidence>
<evidence type="ECO:0000256" key="1">
    <source>
        <dbReference type="ARBA" id="ARBA00005051"/>
    </source>
</evidence>
<comment type="similarity">
    <text evidence="2">Belongs to the HPPK family.</text>
</comment>
<gene>
    <name evidence="14" type="primary">folK</name>
    <name evidence="14" type="ORF">ROA7745_03101</name>
</gene>
<evidence type="ECO:0000256" key="3">
    <source>
        <dbReference type="ARBA" id="ARBA00013253"/>
    </source>
</evidence>
<evidence type="ECO:0000259" key="13">
    <source>
        <dbReference type="Pfam" id="PF01288"/>
    </source>
</evidence>
<dbReference type="GO" id="GO:0046654">
    <property type="term" value="P:tetrahydrofolate biosynthetic process"/>
    <property type="evidence" value="ECO:0007669"/>
    <property type="project" value="UniProtKB-UniPathway"/>
</dbReference>
<dbReference type="AlphaFoldDB" id="A0A1X7BU96"/>
<dbReference type="EMBL" id="FWXB01000012">
    <property type="protein sequence ID" value="SMC13256.1"/>
    <property type="molecule type" value="Genomic_DNA"/>
</dbReference>
<evidence type="ECO:0000256" key="7">
    <source>
        <dbReference type="ARBA" id="ARBA00022777"/>
    </source>
</evidence>
<dbReference type="CDD" id="cd00483">
    <property type="entry name" value="HPPK"/>
    <property type="match status" value="1"/>
</dbReference>
<dbReference type="GO" id="GO:0046656">
    <property type="term" value="P:folic acid biosynthetic process"/>
    <property type="evidence" value="ECO:0007669"/>
    <property type="project" value="UniProtKB-KW"/>
</dbReference>
<evidence type="ECO:0000256" key="2">
    <source>
        <dbReference type="ARBA" id="ARBA00005810"/>
    </source>
</evidence>
<name>A0A1X7BU96_9RHOB</name>
<sequence>MKNRHDFMIALGSNLPSHAGDPVETLRAALVALADSGASIEMVSDFYHTPCFPAGAGPDYVNAAARVAYSGDPEEFLAMLHRVEQQFGRERQERWGQRTLDLDLIAAGSLVLPDLETYIRWRDLPPDQQMAKTPDRLIMPHPRLHDRGFVLVPLHDIAPDWRHPVLNLTVSQMLEALRDADKEQVIRI</sequence>
<dbReference type="PANTHER" id="PTHR43071">
    <property type="entry name" value="2-AMINO-4-HYDROXY-6-HYDROXYMETHYLDIHYDROPTERIDINE PYROPHOSPHOKINASE"/>
    <property type="match status" value="1"/>
</dbReference>
<dbReference type="GO" id="GO:0005524">
    <property type="term" value="F:ATP binding"/>
    <property type="evidence" value="ECO:0007669"/>
    <property type="project" value="UniProtKB-KW"/>
</dbReference>
<keyword evidence="8" id="KW-0067">ATP-binding</keyword>
<keyword evidence="5 14" id="KW-0808">Transferase</keyword>
<evidence type="ECO:0000256" key="4">
    <source>
        <dbReference type="ARBA" id="ARBA00016218"/>
    </source>
</evidence>
<organism evidence="14 15">
    <name type="scientific">Roseovarius aestuarii</name>
    <dbReference type="NCBI Taxonomy" id="475083"/>
    <lineage>
        <taxon>Bacteria</taxon>
        <taxon>Pseudomonadati</taxon>
        <taxon>Pseudomonadota</taxon>
        <taxon>Alphaproteobacteria</taxon>
        <taxon>Rhodobacterales</taxon>
        <taxon>Roseobacteraceae</taxon>
        <taxon>Roseovarius</taxon>
    </lineage>
</organism>
<keyword evidence="6" id="KW-0547">Nucleotide-binding</keyword>
<evidence type="ECO:0000256" key="12">
    <source>
        <dbReference type="ARBA" id="ARBA00033413"/>
    </source>
</evidence>
<dbReference type="GO" id="GO:0003848">
    <property type="term" value="F:2-amino-4-hydroxy-6-hydroxymethyldihydropteridine diphosphokinase activity"/>
    <property type="evidence" value="ECO:0007669"/>
    <property type="project" value="UniProtKB-EC"/>
</dbReference>
<comment type="pathway">
    <text evidence="1">Cofactor biosynthesis; tetrahydrofolate biosynthesis; 2-amino-4-hydroxy-6-hydroxymethyl-7,8-dihydropteridine diphosphate from 7,8-dihydroneopterin triphosphate: step 4/4.</text>
</comment>
<keyword evidence="9" id="KW-0289">Folate biosynthesis</keyword>
<dbReference type="InterPro" id="IPR000550">
    <property type="entry name" value="Hppk"/>
</dbReference>
<dbReference type="RefSeq" id="WP_085801201.1">
    <property type="nucleotide sequence ID" value="NZ_FWXB01000012.1"/>
</dbReference>
<reference evidence="14 15" key="1">
    <citation type="submission" date="2017-03" db="EMBL/GenBank/DDBJ databases">
        <authorList>
            <person name="Afonso C.L."/>
            <person name="Miller P.J."/>
            <person name="Scott M.A."/>
            <person name="Spackman E."/>
            <person name="Goraichik I."/>
            <person name="Dimitrov K.M."/>
            <person name="Suarez D.L."/>
            <person name="Swayne D.E."/>
        </authorList>
    </citation>
    <scope>NUCLEOTIDE SEQUENCE [LARGE SCALE GENOMIC DNA]</scope>
    <source>
        <strain evidence="14 15">CECT 7745</strain>
    </source>
</reference>
<accession>A0A1X7BU96</accession>
<keyword evidence="7 14" id="KW-0418">Kinase</keyword>
<feature type="domain" description="7,8-dihydro-6-hydroxymethylpterin-pyrophosphokinase" evidence="13">
    <location>
        <begin position="8"/>
        <end position="159"/>
    </location>
</feature>
<dbReference type="Proteomes" id="UP000193224">
    <property type="component" value="Unassembled WGS sequence"/>
</dbReference>
<evidence type="ECO:0000256" key="6">
    <source>
        <dbReference type="ARBA" id="ARBA00022741"/>
    </source>
</evidence>
<evidence type="ECO:0000256" key="5">
    <source>
        <dbReference type="ARBA" id="ARBA00022679"/>
    </source>
</evidence>
<proteinExistence type="inferred from homology"/>
<evidence type="ECO:0000256" key="10">
    <source>
        <dbReference type="ARBA" id="ARBA00029409"/>
    </source>
</evidence>
<dbReference type="GO" id="GO:0016301">
    <property type="term" value="F:kinase activity"/>
    <property type="evidence" value="ECO:0007669"/>
    <property type="project" value="UniProtKB-KW"/>
</dbReference>
<dbReference type="Gene3D" id="3.30.70.560">
    <property type="entry name" value="7,8-Dihydro-6-hydroxymethylpterin-pyrophosphokinase HPPK"/>
    <property type="match status" value="1"/>
</dbReference>
<evidence type="ECO:0000256" key="8">
    <source>
        <dbReference type="ARBA" id="ARBA00022840"/>
    </source>
</evidence>
<dbReference type="InterPro" id="IPR035907">
    <property type="entry name" value="Hppk_sf"/>
</dbReference>
<dbReference type="Pfam" id="PF01288">
    <property type="entry name" value="HPPK"/>
    <property type="match status" value="1"/>
</dbReference>
<dbReference type="SUPFAM" id="SSF55083">
    <property type="entry name" value="6-hydroxymethyl-7,8-dihydropterin pyrophosphokinase, HPPK"/>
    <property type="match status" value="1"/>
</dbReference>
<dbReference type="EC" id="2.7.6.3" evidence="3"/>
<dbReference type="PANTHER" id="PTHR43071:SF1">
    <property type="entry name" value="2-AMINO-4-HYDROXY-6-HYDROXYMETHYLDIHYDROPTERIDINE PYROPHOSPHOKINASE"/>
    <property type="match status" value="1"/>
</dbReference>
<evidence type="ECO:0000256" key="11">
    <source>
        <dbReference type="ARBA" id="ARBA00029766"/>
    </source>
</evidence>
<dbReference type="NCBIfam" id="TIGR01498">
    <property type="entry name" value="folK"/>
    <property type="match status" value="1"/>
</dbReference>